<accession>A0AA88RYG7</accession>
<evidence type="ECO:0000313" key="2">
    <source>
        <dbReference type="EMBL" id="KAK2824076.1"/>
    </source>
</evidence>
<dbReference type="EMBL" id="JAUPFM010000017">
    <property type="protein sequence ID" value="KAK2824076.1"/>
    <property type="molecule type" value="Genomic_DNA"/>
</dbReference>
<dbReference type="AlphaFoldDB" id="A0AA88RYG7"/>
<organism evidence="2 3">
    <name type="scientific">Channa striata</name>
    <name type="common">Snakehead murrel</name>
    <name type="synonym">Ophicephalus striatus</name>
    <dbReference type="NCBI Taxonomy" id="64152"/>
    <lineage>
        <taxon>Eukaryota</taxon>
        <taxon>Metazoa</taxon>
        <taxon>Chordata</taxon>
        <taxon>Craniata</taxon>
        <taxon>Vertebrata</taxon>
        <taxon>Euteleostomi</taxon>
        <taxon>Actinopterygii</taxon>
        <taxon>Neopterygii</taxon>
        <taxon>Teleostei</taxon>
        <taxon>Neoteleostei</taxon>
        <taxon>Acanthomorphata</taxon>
        <taxon>Anabantaria</taxon>
        <taxon>Anabantiformes</taxon>
        <taxon>Channoidei</taxon>
        <taxon>Channidae</taxon>
        <taxon>Channa</taxon>
    </lineage>
</organism>
<dbReference type="Proteomes" id="UP001187415">
    <property type="component" value="Unassembled WGS sequence"/>
</dbReference>
<comment type="caution">
    <text evidence="2">The sequence shown here is derived from an EMBL/GenBank/DDBJ whole genome shotgun (WGS) entry which is preliminary data.</text>
</comment>
<reference evidence="2" key="1">
    <citation type="submission" date="2023-07" db="EMBL/GenBank/DDBJ databases">
        <title>Chromosome-level Genome Assembly of Striped Snakehead (Channa striata).</title>
        <authorList>
            <person name="Liu H."/>
        </authorList>
    </citation>
    <scope>NUCLEOTIDE SEQUENCE</scope>
    <source>
        <strain evidence="2">Gz</strain>
        <tissue evidence="2">Muscle</tissue>
    </source>
</reference>
<keyword evidence="3" id="KW-1185">Reference proteome</keyword>
<proteinExistence type="predicted"/>
<evidence type="ECO:0000256" key="1">
    <source>
        <dbReference type="SAM" id="MobiDB-lite"/>
    </source>
</evidence>
<feature type="region of interest" description="Disordered" evidence="1">
    <location>
        <begin position="37"/>
        <end position="63"/>
    </location>
</feature>
<feature type="compositionally biased region" description="Polar residues" evidence="1">
    <location>
        <begin position="52"/>
        <end position="62"/>
    </location>
</feature>
<gene>
    <name evidence="2" type="ORF">Q5P01_021251</name>
</gene>
<evidence type="ECO:0000313" key="3">
    <source>
        <dbReference type="Proteomes" id="UP001187415"/>
    </source>
</evidence>
<protein>
    <submittedName>
        <fullName evidence="2">Uncharacterized protein</fullName>
    </submittedName>
</protein>
<name>A0AA88RYG7_CHASR</name>
<sequence length="130" mass="14141">MLPPMPEICQQHQAKCEKQNFEKKMSTAELTVKASVAKPSSEGQMVPFGEGPQNSASCSWGSTGAAKSKHAPLLLGTYKSITLKQLKDNDSVLSGRRWADSQLAGQPELTLPAVVLHWRHTERGSSSTHQ</sequence>